<keyword evidence="3" id="KW-1185">Reference proteome</keyword>
<evidence type="ECO:0000313" key="2">
    <source>
        <dbReference type="EMBL" id="UOE42977.1"/>
    </source>
</evidence>
<feature type="signal peptide" evidence="1">
    <location>
        <begin position="1"/>
        <end position="31"/>
    </location>
</feature>
<keyword evidence="1" id="KW-0732">Signal</keyword>
<sequence>MKTRRRPYPLAVASAILAIGLAVTASTPAVAAETRWYNGKTSPDTKYTEGTVYQSRDGIRAGFTETTPSGLIKLEVWFGGYTTSAWDYQVSIGGPRTYEKGALRWTSPAVGSSEKIDSVPLSGRVG</sequence>
<gene>
    <name evidence="2" type="ORF">MTO99_12345</name>
</gene>
<dbReference type="EMBL" id="CP094528">
    <property type="protein sequence ID" value="UOE42977.1"/>
    <property type="molecule type" value="Genomic_DNA"/>
</dbReference>
<dbReference type="RefSeq" id="WP_243553942.1">
    <property type="nucleotide sequence ID" value="NZ_CP094528.1"/>
</dbReference>
<protein>
    <submittedName>
        <fullName evidence="2">Uncharacterized protein</fullName>
    </submittedName>
</protein>
<feature type="chain" id="PRO_5045739325" evidence="1">
    <location>
        <begin position="32"/>
        <end position="126"/>
    </location>
</feature>
<proteinExistence type="predicted"/>
<organism evidence="2 3">
    <name type="scientific">Agromyces larvae</name>
    <dbReference type="NCBI Taxonomy" id="2929802"/>
    <lineage>
        <taxon>Bacteria</taxon>
        <taxon>Bacillati</taxon>
        <taxon>Actinomycetota</taxon>
        <taxon>Actinomycetes</taxon>
        <taxon>Micrococcales</taxon>
        <taxon>Microbacteriaceae</taxon>
        <taxon>Agromyces</taxon>
    </lineage>
</organism>
<name>A0ABY4BXQ6_9MICO</name>
<dbReference type="Proteomes" id="UP000832097">
    <property type="component" value="Chromosome"/>
</dbReference>
<evidence type="ECO:0000256" key="1">
    <source>
        <dbReference type="SAM" id="SignalP"/>
    </source>
</evidence>
<accession>A0ABY4BXQ6</accession>
<reference evidence="2 3" key="1">
    <citation type="submission" date="2022-03" db="EMBL/GenBank/DDBJ databases">
        <title>Mucilaginibacter sp. isolated from the gut of Protaetia brevitarsis seulensis larvae.</title>
        <authorList>
            <person name="Won M."/>
            <person name="Kim S.-J."/>
            <person name="Kwon S.-W."/>
        </authorList>
    </citation>
    <scope>NUCLEOTIDE SEQUENCE [LARGE SCALE GENOMIC DNA]</scope>
    <source>
        <strain evidence="2 3">CFWR-12</strain>
    </source>
</reference>
<evidence type="ECO:0000313" key="3">
    <source>
        <dbReference type="Proteomes" id="UP000832097"/>
    </source>
</evidence>